<sequence>MSNSPCLMALERLTIRHLSIRQEARSTRTSNKVSSRDVLEFANKASSGDILEFAEREREGGGGGGGGG</sequence>
<accession>A0A8T2RLS5</accession>
<protein>
    <submittedName>
        <fullName evidence="1">Uncharacterized protein</fullName>
    </submittedName>
</protein>
<dbReference type="AlphaFoldDB" id="A0A8T2RLS5"/>
<name>A0A8T2RLS5_CERRI</name>
<reference evidence="1" key="1">
    <citation type="submission" date="2021-08" db="EMBL/GenBank/DDBJ databases">
        <title>WGS assembly of Ceratopteris richardii.</title>
        <authorList>
            <person name="Marchant D.B."/>
            <person name="Chen G."/>
            <person name="Jenkins J."/>
            <person name="Shu S."/>
            <person name="Leebens-Mack J."/>
            <person name="Grimwood J."/>
            <person name="Schmutz J."/>
            <person name="Soltis P."/>
            <person name="Soltis D."/>
            <person name="Chen Z.-H."/>
        </authorList>
    </citation>
    <scope>NUCLEOTIDE SEQUENCE</scope>
    <source>
        <strain evidence="1">Whitten #5841</strain>
        <tissue evidence="1">Leaf</tissue>
    </source>
</reference>
<evidence type="ECO:0000313" key="1">
    <source>
        <dbReference type="EMBL" id="KAH7296505.1"/>
    </source>
</evidence>
<proteinExistence type="predicted"/>
<organism evidence="1 2">
    <name type="scientific">Ceratopteris richardii</name>
    <name type="common">Triangle waterfern</name>
    <dbReference type="NCBI Taxonomy" id="49495"/>
    <lineage>
        <taxon>Eukaryota</taxon>
        <taxon>Viridiplantae</taxon>
        <taxon>Streptophyta</taxon>
        <taxon>Embryophyta</taxon>
        <taxon>Tracheophyta</taxon>
        <taxon>Polypodiopsida</taxon>
        <taxon>Polypodiidae</taxon>
        <taxon>Polypodiales</taxon>
        <taxon>Pteridineae</taxon>
        <taxon>Pteridaceae</taxon>
        <taxon>Parkerioideae</taxon>
        <taxon>Ceratopteris</taxon>
    </lineage>
</organism>
<evidence type="ECO:0000313" key="2">
    <source>
        <dbReference type="Proteomes" id="UP000825935"/>
    </source>
</evidence>
<dbReference type="EMBL" id="CM035431">
    <property type="protein sequence ID" value="KAH7296505.1"/>
    <property type="molecule type" value="Genomic_DNA"/>
</dbReference>
<dbReference type="Proteomes" id="UP000825935">
    <property type="component" value="Chromosome 26"/>
</dbReference>
<gene>
    <name evidence="1" type="ORF">KP509_26G025900</name>
</gene>
<comment type="caution">
    <text evidence="1">The sequence shown here is derived from an EMBL/GenBank/DDBJ whole genome shotgun (WGS) entry which is preliminary data.</text>
</comment>
<keyword evidence="2" id="KW-1185">Reference proteome</keyword>